<protein>
    <submittedName>
        <fullName evidence="7">Na+/melibiose symporter-like transporter</fullName>
    </submittedName>
</protein>
<dbReference type="PANTHER" id="PTHR23513:SF6">
    <property type="entry name" value="MAJOR FACILITATOR SUPERFAMILY ASSOCIATED DOMAIN-CONTAINING PROTEIN"/>
    <property type="match status" value="1"/>
</dbReference>
<evidence type="ECO:0000313" key="8">
    <source>
        <dbReference type="Proteomes" id="UP000278962"/>
    </source>
</evidence>
<evidence type="ECO:0000256" key="4">
    <source>
        <dbReference type="ARBA" id="ARBA00022989"/>
    </source>
</evidence>
<keyword evidence="4 6" id="KW-1133">Transmembrane helix</keyword>
<dbReference type="InterPro" id="IPR036259">
    <property type="entry name" value="MFS_trans_sf"/>
</dbReference>
<feature type="transmembrane region" description="Helical" evidence="6">
    <location>
        <begin position="73"/>
        <end position="92"/>
    </location>
</feature>
<dbReference type="GO" id="GO:0022857">
    <property type="term" value="F:transmembrane transporter activity"/>
    <property type="evidence" value="ECO:0007669"/>
    <property type="project" value="InterPro"/>
</dbReference>
<comment type="caution">
    <text evidence="7">The sequence shown here is derived from an EMBL/GenBank/DDBJ whole genome shotgun (WGS) entry which is preliminary data.</text>
</comment>
<dbReference type="OrthoDB" id="3460055at2"/>
<feature type="transmembrane region" description="Helical" evidence="6">
    <location>
        <begin position="367"/>
        <end position="385"/>
    </location>
</feature>
<feature type="transmembrane region" description="Helical" evidence="6">
    <location>
        <begin position="280"/>
        <end position="302"/>
    </location>
</feature>
<reference evidence="7 8" key="1">
    <citation type="submission" date="2018-10" db="EMBL/GenBank/DDBJ databases">
        <title>Genomic Encyclopedia of Archaeal and Bacterial Type Strains, Phase II (KMG-II): from individual species to whole genera.</title>
        <authorList>
            <person name="Goeker M."/>
        </authorList>
    </citation>
    <scope>NUCLEOTIDE SEQUENCE [LARGE SCALE GENOMIC DNA]</scope>
    <source>
        <strain evidence="7 8">DSM 14954</strain>
    </source>
</reference>
<evidence type="ECO:0000256" key="5">
    <source>
        <dbReference type="ARBA" id="ARBA00023136"/>
    </source>
</evidence>
<feature type="transmembrane region" description="Helical" evidence="6">
    <location>
        <begin position="98"/>
        <end position="124"/>
    </location>
</feature>
<keyword evidence="5 6" id="KW-0472">Membrane</keyword>
<feature type="transmembrane region" description="Helical" evidence="6">
    <location>
        <begin position="145"/>
        <end position="161"/>
    </location>
</feature>
<dbReference type="RefSeq" id="WP_121256179.1">
    <property type="nucleotide sequence ID" value="NZ_RBIL01000002.1"/>
</dbReference>
<evidence type="ECO:0000256" key="3">
    <source>
        <dbReference type="ARBA" id="ARBA00022692"/>
    </source>
</evidence>
<dbReference type="EMBL" id="RBIL01000002">
    <property type="protein sequence ID" value="RKQ87531.1"/>
    <property type="molecule type" value="Genomic_DNA"/>
</dbReference>
<dbReference type="SUPFAM" id="SSF103473">
    <property type="entry name" value="MFS general substrate transporter"/>
    <property type="match status" value="1"/>
</dbReference>
<evidence type="ECO:0000256" key="6">
    <source>
        <dbReference type="SAM" id="Phobius"/>
    </source>
</evidence>
<organism evidence="7 8">
    <name type="scientific">Solirubrobacter pauli</name>
    <dbReference type="NCBI Taxonomy" id="166793"/>
    <lineage>
        <taxon>Bacteria</taxon>
        <taxon>Bacillati</taxon>
        <taxon>Actinomycetota</taxon>
        <taxon>Thermoleophilia</taxon>
        <taxon>Solirubrobacterales</taxon>
        <taxon>Solirubrobacteraceae</taxon>
        <taxon>Solirubrobacter</taxon>
    </lineage>
</organism>
<feature type="transmembrane region" description="Helical" evidence="6">
    <location>
        <begin position="47"/>
        <end position="66"/>
    </location>
</feature>
<feature type="transmembrane region" description="Helical" evidence="6">
    <location>
        <begin position="249"/>
        <end position="268"/>
    </location>
</feature>
<sequence>MRRLLAHRDARLFLAGQSLSLLGDTALWLALGLWVKELTGSSSAAGLVFLCIVAPGLLSPLGGLLVDRMRRRTLLMVVNPLTALSVLPLLLVRDAGDVWIIYAVAFVYGTSYVVLAAGQSALLVTLVPGELLPSANAALQTVREALRLVAPVAGAGLYAVAGGGAVAILDATTFLLATGALVALRLREPRPEPSTGHWLHEIAAGARQIARVPELKRLVLGMAAGMLVMGFGETVIFEIPRALGQPDSFYGVLMAIGGVGAIAGALTASTVMRRRGETALTALGMTIFAIGCLLMMDSFAAVIIAGKILFNFGVPWMIIGMVTLIQRSTPGPLQGRTYAASEFALGLPQTLGIALGAGLVALLDYRLLLLTQAAVCGATGVYLLVRLSHRHQLG</sequence>
<dbReference type="AlphaFoldDB" id="A0A660L0L6"/>
<feature type="transmembrane region" description="Helical" evidence="6">
    <location>
        <begin position="12"/>
        <end position="35"/>
    </location>
</feature>
<feature type="transmembrane region" description="Helical" evidence="6">
    <location>
        <begin position="337"/>
        <end position="361"/>
    </location>
</feature>
<keyword evidence="3 6" id="KW-0812">Transmembrane</keyword>
<proteinExistence type="predicted"/>
<feature type="transmembrane region" description="Helical" evidence="6">
    <location>
        <begin position="218"/>
        <end position="237"/>
    </location>
</feature>
<keyword evidence="8" id="KW-1185">Reference proteome</keyword>
<dbReference type="PANTHER" id="PTHR23513">
    <property type="entry name" value="INTEGRAL MEMBRANE EFFLUX PROTEIN-RELATED"/>
    <property type="match status" value="1"/>
</dbReference>
<dbReference type="InterPro" id="IPR011701">
    <property type="entry name" value="MFS"/>
</dbReference>
<dbReference type="Proteomes" id="UP000278962">
    <property type="component" value="Unassembled WGS sequence"/>
</dbReference>
<name>A0A660L0L6_9ACTN</name>
<dbReference type="CDD" id="cd06173">
    <property type="entry name" value="MFS_MefA_like"/>
    <property type="match status" value="1"/>
</dbReference>
<dbReference type="Pfam" id="PF07690">
    <property type="entry name" value="MFS_1"/>
    <property type="match status" value="2"/>
</dbReference>
<comment type="subcellular location">
    <subcellularLocation>
        <location evidence="1">Cell membrane</location>
        <topology evidence="1">Multi-pass membrane protein</topology>
    </subcellularLocation>
</comment>
<accession>A0A660L0L6</accession>
<evidence type="ECO:0000256" key="2">
    <source>
        <dbReference type="ARBA" id="ARBA00022475"/>
    </source>
</evidence>
<gene>
    <name evidence="7" type="ORF">C8N24_5554</name>
</gene>
<feature type="transmembrane region" description="Helical" evidence="6">
    <location>
        <begin position="308"/>
        <end position="325"/>
    </location>
</feature>
<evidence type="ECO:0000256" key="1">
    <source>
        <dbReference type="ARBA" id="ARBA00004651"/>
    </source>
</evidence>
<dbReference type="Gene3D" id="1.20.1250.20">
    <property type="entry name" value="MFS general substrate transporter like domains"/>
    <property type="match status" value="1"/>
</dbReference>
<evidence type="ECO:0000313" key="7">
    <source>
        <dbReference type="EMBL" id="RKQ87531.1"/>
    </source>
</evidence>
<dbReference type="GO" id="GO:0005886">
    <property type="term" value="C:plasma membrane"/>
    <property type="evidence" value="ECO:0007669"/>
    <property type="project" value="UniProtKB-SubCell"/>
</dbReference>
<keyword evidence="2" id="KW-1003">Cell membrane</keyword>